<dbReference type="EMBL" id="GDKF01007129">
    <property type="protein sequence ID" value="JAT71493.1"/>
    <property type="molecule type" value="Transcribed_RNA"/>
</dbReference>
<gene>
    <name evidence="12" type="ORF">g.13824</name>
</gene>
<feature type="transmembrane region" description="Helical" evidence="9">
    <location>
        <begin position="245"/>
        <end position="267"/>
    </location>
</feature>
<evidence type="ECO:0000256" key="2">
    <source>
        <dbReference type="ARBA" id="ARBA00022448"/>
    </source>
</evidence>
<proteinExistence type="predicted"/>
<dbReference type="InterPro" id="IPR003439">
    <property type="entry name" value="ABC_transporter-like_ATP-bd"/>
</dbReference>
<keyword evidence="10" id="KW-0732">Signal</keyword>
<keyword evidence="2" id="KW-0813">Transport</keyword>
<feature type="signal peptide" evidence="10">
    <location>
        <begin position="1"/>
        <end position="24"/>
    </location>
</feature>
<evidence type="ECO:0000259" key="11">
    <source>
        <dbReference type="PROSITE" id="PS50893"/>
    </source>
</evidence>
<dbReference type="GO" id="GO:0016887">
    <property type="term" value="F:ATP hydrolysis activity"/>
    <property type="evidence" value="ECO:0007669"/>
    <property type="project" value="InterPro"/>
</dbReference>
<dbReference type="GO" id="GO:0005524">
    <property type="term" value="F:ATP binding"/>
    <property type="evidence" value="ECO:0007669"/>
    <property type="project" value="UniProtKB-KW"/>
</dbReference>
<keyword evidence="3 9" id="KW-0812">Transmembrane</keyword>
<feature type="transmembrane region" description="Helical" evidence="9">
    <location>
        <begin position="1026"/>
        <end position="1046"/>
    </location>
</feature>
<feature type="transmembrane region" description="Helical" evidence="9">
    <location>
        <begin position="945"/>
        <end position="967"/>
    </location>
</feature>
<dbReference type="PANTHER" id="PTHR48041:SF2">
    <property type="entry name" value="ATP-DEPENDENT PERMEASE-RELATED"/>
    <property type="match status" value="1"/>
</dbReference>
<protein>
    <recommendedName>
        <fullName evidence="11">ABC transporter domain-containing protein</fullName>
    </recommendedName>
</protein>
<dbReference type="InterPro" id="IPR027417">
    <property type="entry name" value="P-loop_NTPase"/>
</dbReference>
<dbReference type="GO" id="GO:0140359">
    <property type="term" value="F:ABC-type transporter activity"/>
    <property type="evidence" value="ECO:0007669"/>
    <property type="project" value="InterPro"/>
</dbReference>
<evidence type="ECO:0000256" key="4">
    <source>
        <dbReference type="ARBA" id="ARBA00022741"/>
    </source>
</evidence>
<reference evidence="12" key="1">
    <citation type="submission" date="2015-08" db="EMBL/GenBank/DDBJ databases">
        <authorList>
            <person name="Babu N.S."/>
            <person name="Beckwith C.J."/>
            <person name="Beseler K.G."/>
            <person name="Brison A."/>
            <person name="Carone J.V."/>
            <person name="Caskin T.P."/>
            <person name="Diamond M."/>
            <person name="Durham M.E."/>
            <person name="Foxe J.M."/>
            <person name="Go M."/>
            <person name="Henderson B.A."/>
            <person name="Jones I.B."/>
            <person name="McGettigan J.A."/>
            <person name="Micheletti S.J."/>
            <person name="Nasrallah M.E."/>
            <person name="Ortiz D."/>
            <person name="Piller C.R."/>
            <person name="Privatt S.R."/>
            <person name="Schneider S.L."/>
            <person name="Sharp S."/>
            <person name="Smith T.C."/>
            <person name="Stanton J.D."/>
            <person name="Ullery H.E."/>
            <person name="Wilson R.J."/>
            <person name="Serrano M.G."/>
            <person name="Buck G."/>
            <person name="Lee V."/>
            <person name="Wang Y."/>
            <person name="Carvalho R."/>
            <person name="Voegtly L."/>
            <person name="Shi R."/>
            <person name="Duckworth R."/>
            <person name="Johnson A."/>
            <person name="Loviza R."/>
            <person name="Walstead R."/>
            <person name="Shah Z."/>
            <person name="Kiflezghi M."/>
            <person name="Wade K."/>
            <person name="Ball S.L."/>
            <person name="Bradley K.W."/>
            <person name="Asai D.J."/>
            <person name="Bowman C.A."/>
            <person name="Russell D.A."/>
            <person name="Pope W.H."/>
            <person name="Jacobs-Sera D."/>
            <person name="Hendrix R.W."/>
            <person name="Hatfull G.F."/>
        </authorList>
    </citation>
    <scope>NUCLEOTIDE SEQUENCE</scope>
</reference>
<dbReference type="Gene3D" id="3.40.50.300">
    <property type="entry name" value="P-loop containing nucleotide triphosphate hydrolases"/>
    <property type="match status" value="1"/>
</dbReference>
<accession>A0A1D1ZXS1</accession>
<feature type="region of interest" description="Disordered" evidence="8">
    <location>
        <begin position="684"/>
        <end position="732"/>
    </location>
</feature>
<dbReference type="Pfam" id="PF01061">
    <property type="entry name" value="ABC2_membrane"/>
    <property type="match status" value="1"/>
</dbReference>
<feature type="transmembrane region" description="Helical" evidence="9">
    <location>
        <begin position="830"/>
        <end position="851"/>
    </location>
</feature>
<organism evidence="12">
    <name type="scientific">Auxenochlorella protothecoides</name>
    <name type="common">Green microalga</name>
    <name type="synonym">Chlorella protothecoides</name>
    <dbReference type="NCBI Taxonomy" id="3075"/>
    <lineage>
        <taxon>Eukaryota</taxon>
        <taxon>Viridiplantae</taxon>
        <taxon>Chlorophyta</taxon>
        <taxon>core chlorophytes</taxon>
        <taxon>Trebouxiophyceae</taxon>
        <taxon>Chlorellales</taxon>
        <taxon>Chlorellaceae</taxon>
        <taxon>Auxenochlorella</taxon>
    </lineage>
</organism>
<evidence type="ECO:0000313" key="12">
    <source>
        <dbReference type="EMBL" id="JAT71493.1"/>
    </source>
</evidence>
<dbReference type="PANTHER" id="PTHR48041">
    <property type="entry name" value="ABC TRANSPORTER G FAMILY MEMBER 28"/>
    <property type="match status" value="1"/>
</dbReference>
<dbReference type="Pfam" id="PF00005">
    <property type="entry name" value="ABC_tran"/>
    <property type="match status" value="1"/>
</dbReference>
<evidence type="ECO:0000256" key="9">
    <source>
        <dbReference type="SAM" id="Phobius"/>
    </source>
</evidence>
<dbReference type="GO" id="GO:0016020">
    <property type="term" value="C:membrane"/>
    <property type="evidence" value="ECO:0007669"/>
    <property type="project" value="UniProtKB-SubCell"/>
</dbReference>
<dbReference type="InterPro" id="IPR003593">
    <property type="entry name" value="AAA+_ATPase"/>
</dbReference>
<keyword evidence="4" id="KW-0547">Nucleotide-binding</keyword>
<dbReference type="SMART" id="SM00382">
    <property type="entry name" value="AAA"/>
    <property type="match status" value="1"/>
</dbReference>
<evidence type="ECO:0000256" key="7">
    <source>
        <dbReference type="ARBA" id="ARBA00023136"/>
    </source>
</evidence>
<evidence type="ECO:0000256" key="1">
    <source>
        <dbReference type="ARBA" id="ARBA00004141"/>
    </source>
</evidence>
<dbReference type="PROSITE" id="PS00211">
    <property type="entry name" value="ABC_TRANSPORTER_1"/>
    <property type="match status" value="1"/>
</dbReference>
<keyword evidence="6 9" id="KW-1133">Transmembrane helix</keyword>
<feature type="compositionally biased region" description="Low complexity" evidence="8">
    <location>
        <begin position="693"/>
        <end position="713"/>
    </location>
</feature>
<dbReference type="AlphaFoldDB" id="A0A1D1ZXS1"/>
<comment type="subcellular location">
    <subcellularLocation>
        <location evidence="1">Membrane</location>
        <topology evidence="1">Multi-pass membrane protein</topology>
    </subcellularLocation>
</comment>
<feature type="region of interest" description="Disordered" evidence="8">
    <location>
        <begin position="744"/>
        <end position="772"/>
    </location>
</feature>
<feature type="transmembrane region" description="Helical" evidence="9">
    <location>
        <begin position="912"/>
        <end position="933"/>
    </location>
</feature>
<dbReference type="PROSITE" id="PS50893">
    <property type="entry name" value="ABC_TRANSPORTER_2"/>
    <property type="match status" value="1"/>
</dbReference>
<sequence>MYGMAYIRLAIVLAAVCSVTAVAGSCPTGFSGPQCGVCESDAACAAATNDSGATCSHDVAYASNSVTKSYACEMGTGFLASIVAPNTTYVTCHTGAQAGQVLAPSAEAPAPEAGQAPAPEAGGAIGTGNCDIGFVLNTTSVPVLCSATSCQMSAGALDVYCGDVTCACSGACPAGLIQGLVSSVAGTATMTCEPGGACAIAMEGLPIASIDVQCSVGECLVPVVRPLGNDTLPEGDVAHLSINPFIAAIPLLALVTLLAGVGGYAWAHRRLWAPASGALDAAALAALADGPAALPLRRVATLTFLGLGVSVPMNPRLAAKKRAAMQVKAVRRAVTSHVLHAHPEDSGVGALLRRAKQRLGVNTSEDAEVPAPRGRAWAPAPPAQSPAVEAAAAEFVASLHDVPGQRGQWAVLGGITGTVHGGEVVGVLGPSGCGKTSLLGSLAGAAMDLGASAQTTGEVLVDGARRQKADVAYVPQSDVLIPSLTVQECLRYSALLRLPLSTSPMETQLRIEHVLDELALRHVADSQVGGAGRIRGISGGERRRVTIGMELVTDPAILVLDEPTSGLDSFTALNLMRTLHQVASGGRVVIASLHQPSHDMFLALDTALLMSHGRVLFQGRPADAEAWFRGRGLPCPAGTAMAEHLLKVASNPADIQALLLERGGQGADSAALLRLEDGGVQVEGGCAREGIPDDGASPSDTASASPSAADSPPLGGGGNMDSAAEDRSPDRVAAAWTPVAAAAATHKPGKVGRSAFGMSATPGPEPRPAPRRPGFARQLAVMTWRTAIDILRNPTLLRLHLGIGLLMGVVTGLVFWQLDDSNVGVQNRMGGTFFALAFLAFTSLTTVDLLINERAVVAREVRGGYYRPSAYLLSKLTLDAIFLRAIPAILYWAPFYYMAGFRGGAAYQATYLFILVTFSCAVGALSMAVTVASNTAGEASFGMNFIILFSIMFTGFLVNVSSIPAYLRWIHYLSVFFYAFEAMITNEMTGRTFTFMASGYAQIEGINGNTYLTTLGFDAGATTRDIGVLVGLYAGFTLLCLVLMQARMPHSRPRIKNIMRRLSLHR</sequence>
<evidence type="ECO:0000256" key="5">
    <source>
        <dbReference type="ARBA" id="ARBA00022840"/>
    </source>
</evidence>
<evidence type="ECO:0000256" key="10">
    <source>
        <dbReference type="SAM" id="SignalP"/>
    </source>
</evidence>
<name>A0A1D1ZXS1_AUXPR</name>
<evidence type="ECO:0000256" key="6">
    <source>
        <dbReference type="ARBA" id="ARBA00022989"/>
    </source>
</evidence>
<keyword evidence="7 9" id="KW-0472">Membrane</keyword>
<dbReference type="InterPro" id="IPR050352">
    <property type="entry name" value="ABCG_transporters"/>
</dbReference>
<feature type="domain" description="ABC transporter" evidence="11">
    <location>
        <begin position="397"/>
        <end position="637"/>
    </location>
</feature>
<keyword evidence="5" id="KW-0067">ATP-binding</keyword>
<dbReference type="SUPFAM" id="SSF52540">
    <property type="entry name" value="P-loop containing nucleoside triphosphate hydrolases"/>
    <property type="match status" value="1"/>
</dbReference>
<feature type="transmembrane region" description="Helical" evidence="9">
    <location>
        <begin position="799"/>
        <end position="818"/>
    </location>
</feature>
<dbReference type="InterPro" id="IPR013525">
    <property type="entry name" value="ABC2_TM"/>
</dbReference>
<feature type="transmembrane region" description="Helical" evidence="9">
    <location>
        <begin position="872"/>
        <end position="892"/>
    </location>
</feature>
<feature type="chain" id="PRO_5008901281" description="ABC transporter domain-containing protein" evidence="10">
    <location>
        <begin position="25"/>
        <end position="1066"/>
    </location>
</feature>
<evidence type="ECO:0000256" key="3">
    <source>
        <dbReference type="ARBA" id="ARBA00022692"/>
    </source>
</evidence>
<evidence type="ECO:0000256" key="8">
    <source>
        <dbReference type="SAM" id="MobiDB-lite"/>
    </source>
</evidence>
<dbReference type="InterPro" id="IPR017871">
    <property type="entry name" value="ABC_transporter-like_CS"/>
</dbReference>